<dbReference type="EMBL" id="JASGBP010000004">
    <property type="protein sequence ID" value="MDI9257377.1"/>
    <property type="molecule type" value="Genomic_DNA"/>
</dbReference>
<comment type="caution">
    <text evidence="1">The sequence shown here is derived from an EMBL/GenBank/DDBJ whole genome shotgun (WGS) entry which is preliminary data.</text>
</comment>
<organism evidence="1 2">
    <name type="scientific">Flavobacterium sedimenticola</name>
    <dbReference type="NCBI Taxonomy" id="3043286"/>
    <lineage>
        <taxon>Bacteria</taxon>
        <taxon>Pseudomonadati</taxon>
        <taxon>Bacteroidota</taxon>
        <taxon>Flavobacteriia</taxon>
        <taxon>Flavobacteriales</taxon>
        <taxon>Flavobacteriaceae</taxon>
        <taxon>Flavobacterium</taxon>
    </lineage>
</organism>
<dbReference type="Pfam" id="PF12663">
    <property type="entry name" value="DUF3788"/>
    <property type="match status" value="1"/>
</dbReference>
<dbReference type="RefSeq" id="WP_283239058.1">
    <property type="nucleotide sequence ID" value="NZ_JASGBP010000004.1"/>
</dbReference>
<dbReference type="InterPro" id="IPR024265">
    <property type="entry name" value="DUF3788"/>
</dbReference>
<dbReference type="Proteomes" id="UP001230035">
    <property type="component" value="Unassembled WGS sequence"/>
</dbReference>
<sequence>MTSIFLHKDEKPSEAQLQKAVGHTYPVWKTFADYTLKKYPEATAEWHYSSEKFGWSFRIKDKKRVLIYLLPRDQFFKVAFVFGTKATDEILTGPIAESVKTELSAAKPYAEGRGIRIVITDESLTDDILKLIDIKLKY</sequence>
<proteinExistence type="predicted"/>
<evidence type="ECO:0000313" key="2">
    <source>
        <dbReference type="Proteomes" id="UP001230035"/>
    </source>
</evidence>
<protein>
    <submittedName>
        <fullName evidence="1">DUF3788 domain-containing protein</fullName>
    </submittedName>
</protein>
<gene>
    <name evidence="1" type="ORF">QHT84_08105</name>
</gene>
<keyword evidence="2" id="KW-1185">Reference proteome</keyword>
<name>A0ABT6XQV8_9FLAO</name>
<reference evidence="1 2" key="1">
    <citation type="submission" date="2023-05" db="EMBL/GenBank/DDBJ databases">
        <title>Flavobacterium sedimenti sp. nov., isolated from the sediment.</title>
        <authorList>
            <person name="Wu N."/>
        </authorList>
    </citation>
    <scope>NUCLEOTIDE SEQUENCE [LARGE SCALE GENOMIC DNA]</scope>
    <source>
        <strain evidence="1 2">YZ-48</strain>
    </source>
</reference>
<evidence type="ECO:0000313" key="1">
    <source>
        <dbReference type="EMBL" id="MDI9257377.1"/>
    </source>
</evidence>
<accession>A0ABT6XQV8</accession>